<dbReference type="RefSeq" id="WP_159460253.1">
    <property type="nucleotide sequence ID" value="NZ_FWZX01000016.1"/>
</dbReference>
<dbReference type="InterPro" id="IPR009922">
    <property type="entry name" value="DUF1457"/>
</dbReference>
<protein>
    <submittedName>
        <fullName evidence="1">PAS domain-containing protein</fullName>
    </submittedName>
</protein>
<dbReference type="STRING" id="560819.SAMN05428998_11647"/>
<dbReference type="EMBL" id="FWZX01000016">
    <property type="protein sequence ID" value="SMF45827.1"/>
    <property type="molecule type" value="Genomic_DNA"/>
</dbReference>
<name>A0A1Y6C6K5_9PROT</name>
<proteinExistence type="predicted"/>
<accession>A0A1Y6C6K5</accession>
<keyword evidence="2" id="KW-1185">Reference proteome</keyword>
<gene>
    <name evidence="1" type="ORF">SAMN05428998_11647</name>
</gene>
<reference evidence="1 2" key="1">
    <citation type="submission" date="2017-04" db="EMBL/GenBank/DDBJ databases">
        <authorList>
            <person name="Afonso C.L."/>
            <person name="Miller P.J."/>
            <person name="Scott M.A."/>
            <person name="Spackman E."/>
            <person name="Goraichik I."/>
            <person name="Dimitrov K.M."/>
            <person name="Suarez D.L."/>
            <person name="Swayne D.E."/>
        </authorList>
    </citation>
    <scope>NUCLEOTIDE SEQUENCE [LARGE SCALE GENOMIC DNA]</scope>
    <source>
        <strain evidence="1 2">USBA 355</strain>
    </source>
</reference>
<sequence>MALERVVVSGNPEVSATGFGAAQIANPLLRDLYLYWADKWHGPYMPTRADIDPLDMPALLPMIYLVDVERQPLRFRFRLVGTRVVSWFGRDMTGQYVEEAQVWRYREVAETGRASYDRLYAPNKQGRHGSYQCLLMPLAGENGSVEMLLGGMQPTPSLI</sequence>
<dbReference type="AlphaFoldDB" id="A0A1Y6C6K5"/>
<organism evidence="1 2">
    <name type="scientific">Tistlia consotensis USBA 355</name>
    <dbReference type="NCBI Taxonomy" id="560819"/>
    <lineage>
        <taxon>Bacteria</taxon>
        <taxon>Pseudomonadati</taxon>
        <taxon>Pseudomonadota</taxon>
        <taxon>Alphaproteobacteria</taxon>
        <taxon>Rhodospirillales</taxon>
        <taxon>Rhodovibrionaceae</taxon>
        <taxon>Tistlia</taxon>
    </lineage>
</organism>
<evidence type="ECO:0000313" key="2">
    <source>
        <dbReference type="Proteomes" id="UP000192917"/>
    </source>
</evidence>
<dbReference type="Pfam" id="PF07310">
    <property type="entry name" value="PAS_5"/>
    <property type="match status" value="1"/>
</dbReference>
<dbReference type="Proteomes" id="UP000192917">
    <property type="component" value="Unassembled WGS sequence"/>
</dbReference>
<evidence type="ECO:0000313" key="1">
    <source>
        <dbReference type="EMBL" id="SMF45827.1"/>
    </source>
</evidence>